<dbReference type="Gene3D" id="1.20.1250.20">
    <property type="entry name" value="MFS general substrate transporter like domains"/>
    <property type="match status" value="1"/>
</dbReference>
<feature type="transmembrane region" description="Helical" evidence="8">
    <location>
        <begin position="302"/>
        <end position="319"/>
    </location>
</feature>
<dbReference type="InterPro" id="IPR005828">
    <property type="entry name" value="MFS_sugar_transport-like"/>
</dbReference>
<dbReference type="InterPro" id="IPR050360">
    <property type="entry name" value="MFS_Sugar_Transporters"/>
</dbReference>
<dbReference type="EMBL" id="NAJM01000076">
    <property type="protein sequence ID" value="RVX65862.1"/>
    <property type="molecule type" value="Genomic_DNA"/>
</dbReference>
<evidence type="ECO:0000256" key="2">
    <source>
        <dbReference type="ARBA" id="ARBA00010992"/>
    </source>
</evidence>
<dbReference type="PROSITE" id="PS00217">
    <property type="entry name" value="SUGAR_TRANSPORT_2"/>
    <property type="match status" value="1"/>
</dbReference>
<comment type="caution">
    <text evidence="10">The sequence shown here is derived from an EMBL/GenBank/DDBJ whole genome shotgun (WGS) entry which is preliminary data.</text>
</comment>
<dbReference type="PANTHER" id="PTHR48022:SF37">
    <property type="entry name" value="MAJOR FACILITATOR SUPERFAMILY (MFS) PROFILE DOMAIN-CONTAINING PROTEIN-RELATED"/>
    <property type="match status" value="1"/>
</dbReference>
<proteinExistence type="inferred from homology"/>
<feature type="transmembrane region" description="Helical" evidence="8">
    <location>
        <begin position="361"/>
        <end position="386"/>
    </location>
</feature>
<evidence type="ECO:0000256" key="7">
    <source>
        <dbReference type="RuleBase" id="RU003346"/>
    </source>
</evidence>
<reference evidence="10 11" key="1">
    <citation type="submission" date="2017-03" db="EMBL/GenBank/DDBJ databases">
        <title>Genomes of endolithic fungi from Antarctica.</title>
        <authorList>
            <person name="Coleine C."/>
            <person name="Masonjones S."/>
            <person name="Stajich J.E."/>
        </authorList>
    </citation>
    <scope>NUCLEOTIDE SEQUENCE [LARGE SCALE GENOMIC DNA]</scope>
    <source>
        <strain evidence="10 11">CCFEE 6314</strain>
    </source>
</reference>
<dbReference type="OrthoDB" id="6612291at2759"/>
<feature type="transmembrane region" description="Helical" evidence="8">
    <location>
        <begin position="326"/>
        <end position="349"/>
    </location>
</feature>
<keyword evidence="6 8" id="KW-0472">Membrane</keyword>
<evidence type="ECO:0000256" key="1">
    <source>
        <dbReference type="ARBA" id="ARBA00004141"/>
    </source>
</evidence>
<dbReference type="PROSITE" id="PS50850">
    <property type="entry name" value="MFS"/>
    <property type="match status" value="1"/>
</dbReference>
<gene>
    <name evidence="10" type="ORF">B0A52_10275</name>
</gene>
<evidence type="ECO:0000313" key="11">
    <source>
        <dbReference type="Proteomes" id="UP000288859"/>
    </source>
</evidence>
<comment type="similarity">
    <text evidence="2 7">Belongs to the major facilitator superfamily. Sugar transporter (TC 2.A.1.1) family.</text>
</comment>
<keyword evidence="4 8" id="KW-0812">Transmembrane</keyword>
<dbReference type="AlphaFoldDB" id="A0A438MQI3"/>
<name>A0A438MQI3_EXOME</name>
<dbReference type="Pfam" id="PF00083">
    <property type="entry name" value="Sugar_tr"/>
    <property type="match status" value="1"/>
</dbReference>
<feature type="transmembrane region" description="Helical" evidence="8">
    <location>
        <begin position="50"/>
        <end position="67"/>
    </location>
</feature>
<feature type="transmembrane region" description="Helical" evidence="8">
    <location>
        <begin position="426"/>
        <end position="447"/>
    </location>
</feature>
<dbReference type="VEuPathDB" id="FungiDB:PV10_08977"/>
<feature type="domain" description="Major facilitator superfamily (MFS) profile" evidence="9">
    <location>
        <begin position="12"/>
        <end position="451"/>
    </location>
</feature>
<protein>
    <recommendedName>
        <fullName evidence="9">Major facilitator superfamily (MFS) profile domain-containing protein</fullName>
    </recommendedName>
</protein>
<feature type="transmembrane region" description="Helical" evidence="8">
    <location>
        <begin position="144"/>
        <end position="161"/>
    </location>
</feature>
<dbReference type="Proteomes" id="UP000288859">
    <property type="component" value="Unassembled WGS sequence"/>
</dbReference>
<accession>A0A438MQI3</accession>
<sequence>MALPPKWYQFLVSVFASLGSYLFGYDLGVIAEVVASNTFVDQFTPTDTQAGLVVSMFTTGAFFGAGLAGPTGDYLGRRWTIAIGALIFCLGGGLQTGAENIHYLWSGRFLAGLGVGFLVMIIPLYQAELAHPSIRGRVTALQQFMLGVGALVAAWISWGTYVNIKDSSAQWRIPLGLQIVPAIFLGALIFLFPESPRWLMDHDRPEQALKTLAQLHSNGNVHEPWVLAEYEQIQESIAHERANEAKSYIELFTSKSSFRRLFLCCALQASVQMTGVSAIQYYSVTIYGQIGISGDDTLKYQGINSIIALVAQFCTILFIDRTGRRWPLILGNLGNMITFIVATILLAKFPPGVSNNHGAQWGFIIMTWLYNFSFSCTCGPLSWIIPSEVFDTRTRSKGVSIATMTSFAFNTMIGQVTPIAMTNIGYRFYFVFIVCNLTNALFFWLLLPETARRPLEEMNYLFSNAPWLVVGTSKEAYASHDLENRLNEITAQTEIKRGQSVVHEETAAH</sequence>
<feature type="transmembrane region" description="Helical" evidence="8">
    <location>
        <begin position="398"/>
        <end position="420"/>
    </location>
</feature>
<feature type="transmembrane region" description="Helical" evidence="8">
    <location>
        <begin position="7"/>
        <end position="30"/>
    </location>
</feature>
<evidence type="ECO:0000256" key="3">
    <source>
        <dbReference type="ARBA" id="ARBA00022448"/>
    </source>
</evidence>
<dbReference type="PANTHER" id="PTHR48022">
    <property type="entry name" value="PLASTIDIC GLUCOSE TRANSPORTER 4"/>
    <property type="match status" value="1"/>
</dbReference>
<dbReference type="InterPro" id="IPR003663">
    <property type="entry name" value="Sugar/inositol_transpt"/>
</dbReference>
<dbReference type="FunFam" id="1.20.1250.20:FF:000090">
    <property type="entry name" value="MFS sugar transporter, putative"/>
    <property type="match status" value="1"/>
</dbReference>
<dbReference type="NCBIfam" id="TIGR00879">
    <property type="entry name" value="SP"/>
    <property type="match status" value="1"/>
</dbReference>
<keyword evidence="3 7" id="KW-0813">Transport</keyword>
<comment type="subcellular location">
    <subcellularLocation>
        <location evidence="1">Membrane</location>
        <topology evidence="1">Multi-pass membrane protein</topology>
    </subcellularLocation>
</comment>
<evidence type="ECO:0000313" key="10">
    <source>
        <dbReference type="EMBL" id="RVX65862.1"/>
    </source>
</evidence>
<evidence type="ECO:0000256" key="6">
    <source>
        <dbReference type="ARBA" id="ARBA00023136"/>
    </source>
</evidence>
<evidence type="ECO:0000256" key="8">
    <source>
        <dbReference type="SAM" id="Phobius"/>
    </source>
</evidence>
<evidence type="ECO:0000256" key="5">
    <source>
        <dbReference type="ARBA" id="ARBA00022989"/>
    </source>
</evidence>
<dbReference type="InterPro" id="IPR020846">
    <property type="entry name" value="MFS_dom"/>
</dbReference>
<feature type="transmembrane region" description="Helical" evidence="8">
    <location>
        <begin position="79"/>
        <end position="97"/>
    </location>
</feature>
<dbReference type="GO" id="GO:0016020">
    <property type="term" value="C:membrane"/>
    <property type="evidence" value="ECO:0007669"/>
    <property type="project" value="UniProtKB-SubCell"/>
</dbReference>
<evidence type="ECO:0000256" key="4">
    <source>
        <dbReference type="ARBA" id="ARBA00022692"/>
    </source>
</evidence>
<organism evidence="10 11">
    <name type="scientific">Exophiala mesophila</name>
    <name type="common">Black yeast-like fungus</name>
    <dbReference type="NCBI Taxonomy" id="212818"/>
    <lineage>
        <taxon>Eukaryota</taxon>
        <taxon>Fungi</taxon>
        <taxon>Dikarya</taxon>
        <taxon>Ascomycota</taxon>
        <taxon>Pezizomycotina</taxon>
        <taxon>Eurotiomycetes</taxon>
        <taxon>Chaetothyriomycetidae</taxon>
        <taxon>Chaetothyriales</taxon>
        <taxon>Herpotrichiellaceae</taxon>
        <taxon>Exophiala</taxon>
    </lineage>
</organism>
<dbReference type="GO" id="GO:0005351">
    <property type="term" value="F:carbohydrate:proton symporter activity"/>
    <property type="evidence" value="ECO:0007669"/>
    <property type="project" value="TreeGrafter"/>
</dbReference>
<keyword evidence="5 8" id="KW-1133">Transmembrane helix</keyword>
<dbReference type="InterPro" id="IPR005829">
    <property type="entry name" value="Sugar_transporter_CS"/>
</dbReference>
<feature type="transmembrane region" description="Helical" evidence="8">
    <location>
        <begin position="103"/>
        <end position="124"/>
    </location>
</feature>
<dbReference type="PRINTS" id="PR00171">
    <property type="entry name" value="SUGRTRNSPORT"/>
</dbReference>
<dbReference type="SUPFAM" id="SSF103473">
    <property type="entry name" value="MFS general substrate transporter"/>
    <property type="match status" value="1"/>
</dbReference>
<feature type="transmembrane region" description="Helical" evidence="8">
    <location>
        <begin position="173"/>
        <end position="192"/>
    </location>
</feature>
<evidence type="ECO:0000259" key="9">
    <source>
        <dbReference type="PROSITE" id="PS50850"/>
    </source>
</evidence>
<dbReference type="InterPro" id="IPR036259">
    <property type="entry name" value="MFS_trans_sf"/>
</dbReference>